<dbReference type="InterPro" id="IPR011042">
    <property type="entry name" value="6-blade_b-propeller_TolB-like"/>
</dbReference>
<sequence>MTSDATRIPIDGQVLQGPREPHEVDVNPPRVWDERLAAVLPASSRLLGLYDDATWAEGPAWWPAEQALIFSDVIGRRTLAWREDGSIVTVRDRSNFANGNVIDDHGRLVQAEHGRRGVSRTDSDGTTLLVDSSEGAPLNSPNDLVVASDGAIWFTDPTYGISDPREGYPADPALSHTSVYRWREGEPLRRMIDLDEPNGLAFSRDERTLYVAESRADGTPRIVACDWDGETLGAPRFFAGVDAGIPDGFAVDSRDWLWISSEAGIVIVDETGARLGVIPTPHVASNCTFDADEKRLFITGDSDLWMVELA</sequence>
<proteinExistence type="inferred from homology"/>
<dbReference type="Gene3D" id="2.120.10.30">
    <property type="entry name" value="TolB, C-terminal domain"/>
    <property type="match status" value="1"/>
</dbReference>
<comment type="cofactor">
    <cofactor evidence="4">
        <name>Zn(2+)</name>
        <dbReference type="ChEBI" id="CHEBI:29105"/>
    </cofactor>
    <text evidence="4">Binds 1 divalent metal cation per subunit.</text>
</comment>
<feature type="binding site" evidence="4">
    <location>
        <position position="247"/>
    </location>
    <ligand>
        <name>a divalent metal cation</name>
        <dbReference type="ChEBI" id="CHEBI:60240"/>
    </ligand>
</feature>
<keyword evidence="2" id="KW-0378">Hydrolase</keyword>
<dbReference type="RefSeq" id="WP_116538332.1">
    <property type="nucleotide sequence ID" value="NZ_QDFT01000044.1"/>
</dbReference>
<dbReference type="InterPro" id="IPR051262">
    <property type="entry name" value="SMP-30/CGR1_Lactonase"/>
</dbReference>
<dbReference type="PANTHER" id="PTHR47572">
    <property type="entry name" value="LIPOPROTEIN-RELATED"/>
    <property type="match status" value="1"/>
</dbReference>
<feature type="binding site" evidence="4">
    <location>
        <position position="57"/>
    </location>
    <ligand>
        <name>a divalent metal cation</name>
        <dbReference type="ChEBI" id="CHEBI:60240"/>
    </ligand>
</feature>
<dbReference type="InterPro" id="IPR013658">
    <property type="entry name" value="SGL"/>
</dbReference>
<feature type="domain" description="SMP-30/Gluconolactonase/LRE-like region" evidence="5">
    <location>
        <begin position="55"/>
        <end position="299"/>
    </location>
</feature>
<gene>
    <name evidence="6" type="ORF">DC432_13585</name>
</gene>
<dbReference type="GO" id="GO:0046872">
    <property type="term" value="F:metal ion binding"/>
    <property type="evidence" value="ECO:0007669"/>
    <property type="project" value="UniProtKB-KW"/>
</dbReference>
<evidence type="ECO:0000256" key="3">
    <source>
        <dbReference type="PIRSR" id="PIRSR605511-1"/>
    </source>
</evidence>
<dbReference type="AlphaFoldDB" id="A0A2T7W4F8"/>
<keyword evidence="4" id="KW-0479">Metal-binding</keyword>
<dbReference type="InterPro" id="IPR005511">
    <property type="entry name" value="SMP-30"/>
</dbReference>
<comment type="similarity">
    <text evidence="1">Belongs to the SMP-30/CGR1 family.</text>
</comment>
<dbReference type="EMBL" id="QDFT01000044">
    <property type="protein sequence ID" value="PVE64515.1"/>
    <property type="molecule type" value="Genomic_DNA"/>
</dbReference>
<dbReference type="SUPFAM" id="SSF63829">
    <property type="entry name" value="Calcium-dependent phosphotriesterase"/>
    <property type="match status" value="1"/>
</dbReference>
<protein>
    <submittedName>
        <fullName evidence="6">Gluconolactonase</fullName>
    </submittedName>
</protein>
<feature type="binding site" evidence="4">
    <location>
        <position position="166"/>
    </location>
    <ligand>
        <name>substrate</name>
    </ligand>
</feature>
<dbReference type="Pfam" id="PF08450">
    <property type="entry name" value="SGL"/>
    <property type="match status" value="1"/>
</dbReference>
<dbReference type="Proteomes" id="UP000244649">
    <property type="component" value="Unassembled WGS sequence"/>
</dbReference>
<evidence type="ECO:0000256" key="4">
    <source>
        <dbReference type="PIRSR" id="PIRSR605511-2"/>
    </source>
</evidence>
<organism evidence="6 7">
    <name type="scientific">Microbacterium testaceum</name>
    <name type="common">Aureobacterium testaceum</name>
    <name type="synonym">Brevibacterium testaceum</name>
    <dbReference type="NCBI Taxonomy" id="2033"/>
    <lineage>
        <taxon>Bacteria</taxon>
        <taxon>Bacillati</taxon>
        <taxon>Actinomycetota</taxon>
        <taxon>Actinomycetes</taxon>
        <taxon>Micrococcales</taxon>
        <taxon>Microbacteriaceae</taxon>
        <taxon>Microbacterium</taxon>
    </lineage>
</organism>
<dbReference type="PRINTS" id="PR01790">
    <property type="entry name" value="SMP30FAMILY"/>
</dbReference>
<feature type="binding site" evidence="4">
    <location>
        <position position="198"/>
    </location>
    <ligand>
        <name>a divalent metal cation</name>
        <dbReference type="ChEBI" id="CHEBI:60240"/>
    </ligand>
</feature>
<evidence type="ECO:0000313" key="7">
    <source>
        <dbReference type="Proteomes" id="UP000244649"/>
    </source>
</evidence>
<evidence type="ECO:0000313" key="6">
    <source>
        <dbReference type="EMBL" id="PVE64515.1"/>
    </source>
</evidence>
<name>A0A2T7W4F8_MICTE</name>
<accession>A0A2T7W4F8</accession>
<dbReference type="PANTHER" id="PTHR47572:SF4">
    <property type="entry name" value="LACTONASE DRP35"/>
    <property type="match status" value="1"/>
</dbReference>
<evidence type="ECO:0000256" key="1">
    <source>
        <dbReference type="ARBA" id="ARBA00008853"/>
    </source>
</evidence>
<evidence type="ECO:0000256" key="2">
    <source>
        <dbReference type="ARBA" id="ARBA00022801"/>
    </source>
</evidence>
<reference evidence="6 7" key="1">
    <citation type="submission" date="2018-04" db="EMBL/GenBank/DDBJ databases">
        <authorList>
            <person name="Go L.Y."/>
            <person name="Mitchell J.A."/>
        </authorList>
    </citation>
    <scope>NUCLEOTIDE SEQUENCE [LARGE SCALE GENOMIC DNA]</scope>
    <source>
        <strain evidence="6 7">TPD7010</strain>
    </source>
</reference>
<feature type="active site" description="Proton donor/acceptor" evidence="3">
    <location>
        <position position="247"/>
    </location>
</feature>
<feature type="binding site" evidence="4">
    <location>
        <position position="142"/>
    </location>
    <ligand>
        <name>substrate</name>
    </ligand>
</feature>
<evidence type="ECO:0000259" key="5">
    <source>
        <dbReference type="Pfam" id="PF08450"/>
    </source>
</evidence>
<dbReference type="GO" id="GO:0016787">
    <property type="term" value="F:hydrolase activity"/>
    <property type="evidence" value="ECO:0007669"/>
    <property type="project" value="UniProtKB-KW"/>
</dbReference>
<keyword evidence="4" id="KW-0862">Zinc</keyword>
<comment type="caution">
    <text evidence="6">The sequence shown here is derived from an EMBL/GenBank/DDBJ whole genome shotgun (WGS) entry which is preliminary data.</text>
</comment>